<evidence type="ECO:0000313" key="2">
    <source>
        <dbReference type="Proteomes" id="UP000184236"/>
    </source>
</evidence>
<dbReference type="PROSITE" id="PS51257">
    <property type="entry name" value="PROKAR_LIPOPROTEIN"/>
    <property type="match status" value="1"/>
</dbReference>
<dbReference type="STRING" id="1302685.SAMN05444408_10713"/>
<gene>
    <name evidence="1" type="ORF">SAMN05444408_10713</name>
</gene>
<dbReference type="OrthoDB" id="1244841at2"/>
<accession>A0A1M4XY96</accession>
<evidence type="ECO:0008006" key="3">
    <source>
        <dbReference type="Google" id="ProtNLM"/>
    </source>
</evidence>
<organism evidence="1 2">
    <name type="scientific">Chryseobacterium takakiae</name>
    <dbReference type="NCBI Taxonomy" id="1302685"/>
    <lineage>
        <taxon>Bacteria</taxon>
        <taxon>Pseudomonadati</taxon>
        <taxon>Bacteroidota</taxon>
        <taxon>Flavobacteriia</taxon>
        <taxon>Flavobacteriales</taxon>
        <taxon>Weeksellaceae</taxon>
        <taxon>Chryseobacterium group</taxon>
        <taxon>Chryseobacterium</taxon>
    </lineage>
</organism>
<protein>
    <recommendedName>
        <fullName evidence="3">Lipoprotein</fullName>
    </recommendedName>
</protein>
<proteinExistence type="predicted"/>
<dbReference type="EMBL" id="FQVO01000007">
    <property type="protein sequence ID" value="SHE98408.1"/>
    <property type="molecule type" value="Genomic_DNA"/>
</dbReference>
<keyword evidence="2" id="KW-1185">Reference proteome</keyword>
<name>A0A1M4XY96_9FLAO</name>
<dbReference type="RefSeq" id="WP_072884702.1">
    <property type="nucleotide sequence ID" value="NZ_FQVO01000007.1"/>
</dbReference>
<dbReference type="AlphaFoldDB" id="A0A1M4XY96"/>
<dbReference type="Proteomes" id="UP000184236">
    <property type="component" value="Unassembled WGS sequence"/>
</dbReference>
<evidence type="ECO:0000313" key="1">
    <source>
        <dbReference type="EMBL" id="SHE98408.1"/>
    </source>
</evidence>
<reference evidence="2" key="1">
    <citation type="submission" date="2016-11" db="EMBL/GenBank/DDBJ databases">
        <authorList>
            <person name="Varghese N."/>
            <person name="Submissions S."/>
        </authorList>
    </citation>
    <scope>NUCLEOTIDE SEQUENCE [LARGE SCALE GENOMIC DNA]</scope>
    <source>
        <strain evidence="2">DSM 26898</strain>
    </source>
</reference>
<sequence>MYKSFFKISLLLFGFTLFSCKENRQTAADQKHVAAPSVVQAANLNVAESSKKTPENADREISFDIVSPFKKDDYENCYVHGTTKLIHKTDNSFMLTKKDFAITDVDFSDINYEGPGYTIYSYQSSANKNMEVVIIEGQADIGTAWYYVVVLDGEDLVDKFYVKEPRANSENTDMKDFINVALKDKDLVLKFKKDKIAAYSKPLANLRTEGSYLCLDKKIK</sequence>